<protein>
    <submittedName>
        <fullName evidence="2">Stress enhanced protein 2</fullName>
    </submittedName>
</protein>
<dbReference type="InterPro" id="IPR044971">
    <property type="entry name" value="SEP2"/>
</dbReference>
<dbReference type="PANTHER" id="PTHR36490:SF1">
    <property type="entry name" value="STRESS ENHANCED PROTEIN 2, CHLOROPLASTIC"/>
    <property type="match status" value="1"/>
</dbReference>
<dbReference type="AlphaFoldDB" id="S8EJK6"/>
<dbReference type="OrthoDB" id="1937750at2759"/>
<evidence type="ECO:0000313" key="2">
    <source>
        <dbReference type="EMBL" id="EPS72792.1"/>
    </source>
</evidence>
<gene>
    <name evidence="2" type="ORF">M569_01965</name>
</gene>
<comment type="caution">
    <text evidence="2">The sequence shown here is derived from an EMBL/GenBank/DDBJ whole genome shotgun (WGS) entry which is preliminary data.</text>
</comment>
<keyword evidence="3" id="KW-1185">Reference proteome</keyword>
<name>S8EJK6_9LAMI</name>
<dbReference type="Proteomes" id="UP000015453">
    <property type="component" value="Unassembled WGS sequence"/>
</dbReference>
<dbReference type="GO" id="GO:0071486">
    <property type="term" value="P:cellular response to high light intensity"/>
    <property type="evidence" value="ECO:0007669"/>
    <property type="project" value="InterPro"/>
</dbReference>
<feature type="transmembrane region" description="Helical" evidence="1">
    <location>
        <begin position="121"/>
        <end position="140"/>
    </location>
</feature>
<keyword evidence="1" id="KW-0812">Transmembrane</keyword>
<organism evidence="2 3">
    <name type="scientific">Genlisea aurea</name>
    <dbReference type="NCBI Taxonomy" id="192259"/>
    <lineage>
        <taxon>Eukaryota</taxon>
        <taxon>Viridiplantae</taxon>
        <taxon>Streptophyta</taxon>
        <taxon>Embryophyta</taxon>
        <taxon>Tracheophyta</taxon>
        <taxon>Spermatophyta</taxon>
        <taxon>Magnoliopsida</taxon>
        <taxon>eudicotyledons</taxon>
        <taxon>Gunneridae</taxon>
        <taxon>Pentapetalae</taxon>
        <taxon>asterids</taxon>
        <taxon>lamiids</taxon>
        <taxon>Lamiales</taxon>
        <taxon>Lentibulariaceae</taxon>
        <taxon>Genlisea</taxon>
    </lineage>
</organism>
<feature type="non-terminal residue" evidence="2">
    <location>
        <position position="173"/>
    </location>
</feature>
<dbReference type="PANTHER" id="PTHR36490">
    <property type="entry name" value="STRESS ENHANCED PROTEIN 2, CHLOROPLASTIC"/>
    <property type="match status" value="1"/>
</dbReference>
<proteinExistence type="predicted"/>
<reference evidence="2 3" key="1">
    <citation type="journal article" date="2013" name="BMC Genomics">
        <title>The miniature genome of a carnivorous plant Genlisea aurea contains a low number of genes and short non-coding sequences.</title>
        <authorList>
            <person name="Leushkin E.V."/>
            <person name="Sutormin R.A."/>
            <person name="Nabieva E.R."/>
            <person name="Penin A.A."/>
            <person name="Kondrashov A.S."/>
            <person name="Logacheva M.D."/>
        </authorList>
    </citation>
    <scope>NUCLEOTIDE SEQUENCE [LARGE SCALE GENOMIC DNA]</scope>
</reference>
<keyword evidence="1" id="KW-1133">Transmembrane helix</keyword>
<evidence type="ECO:0000313" key="3">
    <source>
        <dbReference type="Proteomes" id="UP000015453"/>
    </source>
</evidence>
<dbReference type="EMBL" id="AUSU01000692">
    <property type="protein sequence ID" value="EPS72792.1"/>
    <property type="molecule type" value="Genomic_DNA"/>
</dbReference>
<sequence length="173" mass="18980">MTLATRAALFRIKSEKEAAQRAEPPAVGSLSKGKIVLQPRVCTLRAFGEDRGGVIKAKTDENYQVSRFFETLSDYIESSRKSQDFEIITGRLAMIVFAWTVSTEIETGSSVFKKMDLRGIAEAGGVCAAAVAGAATFAWFSSNRKRVGRFFTLSCNSIIDSLIDQIVDGLFYE</sequence>
<keyword evidence="1" id="KW-0472">Membrane</keyword>
<accession>S8EJK6</accession>
<evidence type="ECO:0000256" key="1">
    <source>
        <dbReference type="SAM" id="Phobius"/>
    </source>
</evidence>